<name>A0A8H6B1H5_9HELO</name>
<accession>A0A8H6B1H5</accession>
<dbReference type="EMBL" id="JABFCT010000003">
    <property type="protein sequence ID" value="KAF5877676.1"/>
    <property type="molecule type" value="Genomic_DNA"/>
</dbReference>
<dbReference type="GeneID" id="59256160"/>
<keyword evidence="2" id="KW-1185">Reference proteome</keyword>
<proteinExistence type="predicted"/>
<protein>
    <submittedName>
        <fullName evidence="1">Uncharacterized protein</fullName>
    </submittedName>
</protein>
<dbReference type="Proteomes" id="UP000531561">
    <property type="component" value="Unassembled WGS sequence"/>
</dbReference>
<dbReference type="AlphaFoldDB" id="A0A8H6B1H5"/>
<dbReference type="OrthoDB" id="5339734at2759"/>
<comment type="caution">
    <text evidence="1">The sequence shown here is derived from an EMBL/GenBank/DDBJ whole genome shotgun (WGS) entry which is preliminary data.</text>
</comment>
<evidence type="ECO:0000313" key="2">
    <source>
        <dbReference type="Proteomes" id="UP000531561"/>
    </source>
</evidence>
<organism evidence="1 2">
    <name type="scientific">Botrytis fragariae</name>
    <dbReference type="NCBI Taxonomy" id="1964551"/>
    <lineage>
        <taxon>Eukaryota</taxon>
        <taxon>Fungi</taxon>
        <taxon>Dikarya</taxon>
        <taxon>Ascomycota</taxon>
        <taxon>Pezizomycotina</taxon>
        <taxon>Leotiomycetes</taxon>
        <taxon>Helotiales</taxon>
        <taxon>Sclerotiniaceae</taxon>
        <taxon>Botrytis</taxon>
    </lineage>
</organism>
<dbReference type="RefSeq" id="XP_037196622.1">
    <property type="nucleotide sequence ID" value="XM_037332468.1"/>
</dbReference>
<evidence type="ECO:0000313" key="1">
    <source>
        <dbReference type="EMBL" id="KAF5877676.1"/>
    </source>
</evidence>
<gene>
    <name evidence="1" type="ORF">Bfra_002043</name>
</gene>
<sequence length="205" mass="23877">MLQAFLDWRSRYQHLRSSPYYNTDQIYGTARMFDLDLFLRTVTESEVIRSYVVGASITYRPDQEESVFSVVQLLRPSLAYLHLKCALDTMFRNRALIFLATCLEVEISERHDIDNQTRDLQNVTYKELILSSFGFPDMKLLALSGVQDWDLFMKNSPPLAIDRPKALKSLRYELALSEISNYRRLESSPRPDRFVLSAKEFSDAL</sequence>
<reference evidence="1 2" key="1">
    <citation type="journal article" date="2020" name="Phytopathology">
        <title>A high-quality genome resource of Botrytis fragariae, a new and rapidly spreading fungal pathogen causing strawberry gray mold in the U.S.A.</title>
        <authorList>
            <person name="Wu Y."/>
            <person name="Saski C.A."/>
            <person name="Schnabel G."/>
            <person name="Xiao S."/>
            <person name="Hu M."/>
        </authorList>
    </citation>
    <scope>NUCLEOTIDE SEQUENCE [LARGE SCALE GENOMIC DNA]</scope>
    <source>
        <strain evidence="1 2">BVB16</strain>
    </source>
</reference>